<evidence type="ECO:0000313" key="5">
    <source>
        <dbReference type="Proteomes" id="UP000565205"/>
    </source>
</evidence>
<dbReference type="AlphaFoldDB" id="A0A850NJD4"/>
<sequence>MHEPAAPRPLADRILAVSDRIPLPAIVRRNITRGDAAFIAAAYMIPLPGTALLAALVVGLRHAIRNLLMQHAAARG</sequence>
<dbReference type="Proteomes" id="UP000557688">
    <property type="component" value="Unassembled WGS sequence"/>
</dbReference>
<reference evidence="3 5" key="1">
    <citation type="submission" date="2020-06" db="EMBL/GenBank/DDBJ databases">
        <title>Description of novel acetic acid bacteria.</title>
        <authorList>
            <person name="Sombolestani A."/>
        </authorList>
    </citation>
    <scope>NUCLEOTIDE SEQUENCE [LARGE SCALE GENOMIC DNA]</scope>
    <source>
        <strain evidence="3 5">LMG 26838</strain>
    </source>
</reference>
<gene>
    <name evidence="2" type="ORF">FHR90_000160</name>
    <name evidence="3" type="ORF">HUK83_05145</name>
</gene>
<keyword evidence="4" id="KW-1185">Reference proteome</keyword>
<proteinExistence type="predicted"/>
<evidence type="ECO:0000256" key="1">
    <source>
        <dbReference type="SAM" id="Phobius"/>
    </source>
</evidence>
<name>A0A850NJD4_9PROT</name>
<feature type="transmembrane region" description="Helical" evidence="1">
    <location>
        <begin position="36"/>
        <end position="60"/>
    </location>
</feature>
<evidence type="ECO:0000313" key="2">
    <source>
        <dbReference type="EMBL" id="MBB3172354.1"/>
    </source>
</evidence>
<accession>A0A850NJD4</accession>
<dbReference type="EMBL" id="JABXXQ010000062">
    <property type="protein sequence ID" value="NVN29723.1"/>
    <property type="molecule type" value="Genomic_DNA"/>
</dbReference>
<keyword evidence="1" id="KW-1133">Transmembrane helix</keyword>
<evidence type="ECO:0000313" key="4">
    <source>
        <dbReference type="Proteomes" id="UP000557688"/>
    </source>
</evidence>
<organism evidence="3 5">
    <name type="scientific">Endobacter medicaginis</name>
    <dbReference type="NCBI Taxonomy" id="1181271"/>
    <lineage>
        <taxon>Bacteria</taxon>
        <taxon>Pseudomonadati</taxon>
        <taxon>Pseudomonadota</taxon>
        <taxon>Alphaproteobacteria</taxon>
        <taxon>Acetobacterales</taxon>
        <taxon>Acetobacteraceae</taxon>
        <taxon>Endobacter</taxon>
    </lineage>
</organism>
<evidence type="ECO:0000313" key="3">
    <source>
        <dbReference type="EMBL" id="NVN29723.1"/>
    </source>
</evidence>
<protein>
    <submittedName>
        <fullName evidence="3">Uncharacterized protein</fullName>
    </submittedName>
</protein>
<reference evidence="2 4" key="2">
    <citation type="submission" date="2020-08" db="EMBL/GenBank/DDBJ databases">
        <title>Genomic Encyclopedia of Type Strains, Phase III (KMG-III): the genomes of soil and plant-associated and newly described type strains.</title>
        <authorList>
            <person name="Whitman W."/>
        </authorList>
    </citation>
    <scope>NUCLEOTIDE SEQUENCE [LARGE SCALE GENOMIC DNA]</scope>
    <source>
        <strain evidence="2 4">CECT 8088</strain>
    </source>
</reference>
<dbReference type="Proteomes" id="UP000565205">
    <property type="component" value="Unassembled WGS sequence"/>
</dbReference>
<keyword evidence="1" id="KW-0812">Transmembrane</keyword>
<dbReference type="EMBL" id="JACHXV010000001">
    <property type="protein sequence ID" value="MBB3172354.1"/>
    <property type="molecule type" value="Genomic_DNA"/>
</dbReference>
<comment type="caution">
    <text evidence="3">The sequence shown here is derived from an EMBL/GenBank/DDBJ whole genome shotgun (WGS) entry which is preliminary data.</text>
</comment>
<dbReference type="RefSeq" id="WP_176622657.1">
    <property type="nucleotide sequence ID" value="NZ_JABXXQ010000062.1"/>
</dbReference>
<keyword evidence="1" id="KW-0472">Membrane</keyword>